<protein>
    <submittedName>
        <fullName evidence="1">Uncharacterized protein</fullName>
    </submittedName>
</protein>
<dbReference type="RefSeq" id="XP_025429977.1">
    <property type="nucleotide sequence ID" value="XM_025580230.1"/>
</dbReference>
<dbReference type="GeneID" id="37081459"/>
<dbReference type="Proteomes" id="UP000248349">
    <property type="component" value="Unassembled WGS sequence"/>
</dbReference>
<proteinExistence type="predicted"/>
<evidence type="ECO:0000313" key="2">
    <source>
        <dbReference type="Proteomes" id="UP000248349"/>
    </source>
</evidence>
<dbReference type="EMBL" id="KZ821240">
    <property type="protein sequence ID" value="PYH43995.1"/>
    <property type="molecule type" value="Genomic_DNA"/>
</dbReference>
<accession>A0A318Z9B9</accession>
<organism evidence="1 2">
    <name type="scientific">Aspergillus saccharolyticus JOP 1030-1</name>
    <dbReference type="NCBI Taxonomy" id="1450539"/>
    <lineage>
        <taxon>Eukaryota</taxon>
        <taxon>Fungi</taxon>
        <taxon>Dikarya</taxon>
        <taxon>Ascomycota</taxon>
        <taxon>Pezizomycotina</taxon>
        <taxon>Eurotiomycetes</taxon>
        <taxon>Eurotiomycetidae</taxon>
        <taxon>Eurotiales</taxon>
        <taxon>Aspergillaceae</taxon>
        <taxon>Aspergillus</taxon>
        <taxon>Aspergillus subgen. Circumdati</taxon>
    </lineage>
</organism>
<evidence type="ECO:0000313" key="1">
    <source>
        <dbReference type="EMBL" id="PYH43995.1"/>
    </source>
</evidence>
<sequence length="85" mass="10045">MLGHGTCDGMRNNEKRPKLMRREELNKGIQCGGCCPICRSHICSCRHQGQKWSRSQRWSLRMVDTARFGREIWWDISSYRMCINP</sequence>
<gene>
    <name evidence="1" type="ORF">BP01DRAFT_92129</name>
</gene>
<keyword evidence="2" id="KW-1185">Reference proteome</keyword>
<dbReference type="AlphaFoldDB" id="A0A318Z9B9"/>
<reference evidence="1 2" key="1">
    <citation type="submission" date="2016-12" db="EMBL/GenBank/DDBJ databases">
        <title>The genomes of Aspergillus section Nigri reveals drivers in fungal speciation.</title>
        <authorList>
            <consortium name="DOE Joint Genome Institute"/>
            <person name="Vesth T.C."/>
            <person name="Nybo J."/>
            <person name="Theobald S."/>
            <person name="Brandl J."/>
            <person name="Frisvad J.C."/>
            <person name="Nielsen K.F."/>
            <person name="Lyhne E.K."/>
            <person name="Kogle M.E."/>
            <person name="Kuo A."/>
            <person name="Riley R."/>
            <person name="Clum A."/>
            <person name="Nolan M."/>
            <person name="Lipzen A."/>
            <person name="Salamov A."/>
            <person name="Henrissat B."/>
            <person name="Wiebenga A."/>
            <person name="De Vries R.P."/>
            <person name="Grigoriev I.V."/>
            <person name="Mortensen U.H."/>
            <person name="Andersen M.R."/>
            <person name="Baker S.E."/>
        </authorList>
    </citation>
    <scope>NUCLEOTIDE SEQUENCE [LARGE SCALE GENOMIC DNA]</scope>
    <source>
        <strain evidence="1 2">JOP 1030-1</strain>
    </source>
</reference>
<name>A0A318Z9B9_9EURO</name>